<dbReference type="Gene3D" id="3.20.20.70">
    <property type="entry name" value="Aldolase class I"/>
    <property type="match status" value="1"/>
</dbReference>
<protein>
    <submittedName>
        <fullName evidence="3">GTP 3',8-cyclase MoaA</fullName>
    </submittedName>
</protein>
<keyword evidence="1" id="KW-0501">Molybdenum cofactor biosynthesis</keyword>
<dbReference type="PANTHER" id="PTHR22960">
    <property type="entry name" value="MOLYBDOPTERIN COFACTOR SYNTHESIS PROTEIN A"/>
    <property type="match status" value="1"/>
</dbReference>
<reference evidence="3" key="1">
    <citation type="submission" date="2023-04" db="EMBL/GenBank/DDBJ databases">
        <title>Genomic characterization of faba bean (Vicia faba) microsymbionts in Mexican soils.</title>
        <authorList>
            <person name="Rivera Orduna F.N."/>
            <person name="Guevara-Luna J."/>
            <person name="Yan J."/>
            <person name="Arroyo-Herrera I."/>
            <person name="Li Y."/>
            <person name="Vasquez-Murrieta M.S."/>
            <person name="Wang E.T."/>
        </authorList>
    </citation>
    <scope>NUCLEOTIDE SEQUENCE</scope>
    <source>
        <strain evidence="3">CH26</strain>
    </source>
</reference>
<evidence type="ECO:0000313" key="3">
    <source>
        <dbReference type="EMBL" id="MDR9778502.1"/>
    </source>
</evidence>
<comment type="caution">
    <text evidence="3">The sequence shown here is derived from an EMBL/GenBank/DDBJ whole genome shotgun (WGS) entry which is preliminary data.</text>
</comment>
<evidence type="ECO:0000313" key="4">
    <source>
        <dbReference type="Proteomes" id="UP001268610"/>
    </source>
</evidence>
<name>A0AAJ2LP62_9HYPH</name>
<dbReference type="InterPro" id="IPR050105">
    <property type="entry name" value="MoCo_biosynth_MoaA/MoaC"/>
</dbReference>
<sequence>MKEVGKENILIDDALFVDQWGRSKRKLRISVTDRCNFKCVYCMPEHPEWMNKKDLLSFEQLYQFCDFMVRRGIESIR</sequence>
<accession>A0AAJ2LP62</accession>
<dbReference type="GO" id="GO:0061798">
    <property type="term" value="F:GTP 3',8'-cyclase activity"/>
    <property type="evidence" value="ECO:0007669"/>
    <property type="project" value="TreeGrafter"/>
</dbReference>
<evidence type="ECO:0000256" key="1">
    <source>
        <dbReference type="ARBA" id="ARBA00023150"/>
    </source>
</evidence>
<dbReference type="InterPro" id="IPR058240">
    <property type="entry name" value="rSAM_sf"/>
</dbReference>
<feature type="non-terminal residue" evidence="3">
    <location>
        <position position="77"/>
    </location>
</feature>
<dbReference type="GO" id="GO:0061799">
    <property type="term" value="F:cyclic pyranopterin monophosphate synthase activity"/>
    <property type="evidence" value="ECO:0007669"/>
    <property type="project" value="TreeGrafter"/>
</dbReference>
<dbReference type="PANTHER" id="PTHR22960:SF0">
    <property type="entry name" value="MOLYBDENUM COFACTOR BIOSYNTHESIS PROTEIN 1"/>
    <property type="match status" value="1"/>
</dbReference>
<evidence type="ECO:0000256" key="2">
    <source>
        <dbReference type="ARBA" id="ARBA00023239"/>
    </source>
</evidence>
<dbReference type="SUPFAM" id="SSF102114">
    <property type="entry name" value="Radical SAM enzymes"/>
    <property type="match status" value="1"/>
</dbReference>
<dbReference type="EMBL" id="JAVLSF010000886">
    <property type="protein sequence ID" value="MDR9778502.1"/>
    <property type="molecule type" value="Genomic_DNA"/>
</dbReference>
<dbReference type="Proteomes" id="UP001268610">
    <property type="component" value="Unassembled WGS sequence"/>
</dbReference>
<organism evidence="3 4">
    <name type="scientific">Rhizobium hidalgonense</name>
    <dbReference type="NCBI Taxonomy" id="1538159"/>
    <lineage>
        <taxon>Bacteria</taxon>
        <taxon>Pseudomonadati</taxon>
        <taxon>Pseudomonadota</taxon>
        <taxon>Alphaproteobacteria</taxon>
        <taxon>Hyphomicrobiales</taxon>
        <taxon>Rhizobiaceae</taxon>
        <taxon>Rhizobium/Agrobacterium group</taxon>
        <taxon>Rhizobium</taxon>
    </lineage>
</organism>
<dbReference type="AlphaFoldDB" id="A0AAJ2LP62"/>
<gene>
    <name evidence="3" type="ORF">RJJ65_38835</name>
</gene>
<keyword evidence="2" id="KW-0456">Lyase</keyword>
<proteinExistence type="predicted"/>
<dbReference type="GO" id="GO:0006777">
    <property type="term" value="P:Mo-molybdopterin cofactor biosynthetic process"/>
    <property type="evidence" value="ECO:0007669"/>
    <property type="project" value="UniProtKB-KW"/>
</dbReference>
<dbReference type="InterPro" id="IPR013785">
    <property type="entry name" value="Aldolase_TIM"/>
</dbReference>